<feature type="compositionally biased region" description="Low complexity" evidence="1">
    <location>
        <begin position="341"/>
        <end position="366"/>
    </location>
</feature>
<protein>
    <submittedName>
        <fullName evidence="3">Uncharacterized protein</fullName>
    </submittedName>
</protein>
<feature type="compositionally biased region" description="Basic and acidic residues" evidence="1">
    <location>
        <begin position="247"/>
        <end position="260"/>
    </location>
</feature>
<dbReference type="AlphaFoldDB" id="A0A2C5Z6I1"/>
<evidence type="ECO:0000256" key="2">
    <source>
        <dbReference type="SAM" id="SignalP"/>
    </source>
</evidence>
<feature type="chain" id="PRO_5012677102" evidence="2">
    <location>
        <begin position="20"/>
        <end position="434"/>
    </location>
</feature>
<gene>
    <name evidence="3" type="ORF">CDD80_574</name>
</gene>
<feature type="compositionally biased region" description="Basic residues" evidence="1">
    <location>
        <begin position="425"/>
        <end position="434"/>
    </location>
</feature>
<feature type="compositionally biased region" description="Basic and acidic residues" evidence="1">
    <location>
        <begin position="175"/>
        <end position="186"/>
    </location>
</feature>
<accession>A0A2C5Z6I1</accession>
<feature type="region of interest" description="Disordered" evidence="1">
    <location>
        <begin position="390"/>
        <end position="434"/>
    </location>
</feature>
<evidence type="ECO:0000313" key="4">
    <source>
        <dbReference type="Proteomes" id="UP000226431"/>
    </source>
</evidence>
<dbReference type="OrthoDB" id="10575041at2759"/>
<feature type="compositionally biased region" description="Basic and acidic residues" evidence="1">
    <location>
        <begin position="316"/>
        <end position="327"/>
    </location>
</feature>
<feature type="compositionally biased region" description="Basic and acidic residues" evidence="1">
    <location>
        <begin position="130"/>
        <end position="163"/>
    </location>
</feature>
<evidence type="ECO:0000313" key="3">
    <source>
        <dbReference type="EMBL" id="PHH77455.1"/>
    </source>
</evidence>
<feature type="region of interest" description="Disordered" evidence="1">
    <location>
        <begin position="84"/>
        <end position="210"/>
    </location>
</feature>
<dbReference type="EMBL" id="NJES01000118">
    <property type="protein sequence ID" value="PHH77455.1"/>
    <property type="molecule type" value="Genomic_DNA"/>
</dbReference>
<organism evidence="3 4">
    <name type="scientific">Ophiocordyceps camponoti-rufipedis</name>
    <dbReference type="NCBI Taxonomy" id="2004952"/>
    <lineage>
        <taxon>Eukaryota</taxon>
        <taxon>Fungi</taxon>
        <taxon>Dikarya</taxon>
        <taxon>Ascomycota</taxon>
        <taxon>Pezizomycotina</taxon>
        <taxon>Sordariomycetes</taxon>
        <taxon>Hypocreomycetidae</taxon>
        <taxon>Hypocreales</taxon>
        <taxon>Ophiocordycipitaceae</taxon>
        <taxon>Ophiocordyceps</taxon>
    </lineage>
</organism>
<proteinExistence type="predicted"/>
<feature type="compositionally biased region" description="Basic and acidic residues" evidence="1">
    <location>
        <begin position="87"/>
        <end position="98"/>
    </location>
</feature>
<feature type="signal peptide" evidence="2">
    <location>
        <begin position="1"/>
        <end position="19"/>
    </location>
</feature>
<name>A0A2C5Z6I1_9HYPO</name>
<feature type="compositionally biased region" description="Polar residues" evidence="1">
    <location>
        <begin position="197"/>
        <end position="210"/>
    </location>
</feature>
<keyword evidence="4" id="KW-1185">Reference proteome</keyword>
<feature type="compositionally biased region" description="Polar residues" evidence="1">
    <location>
        <begin position="222"/>
        <end position="246"/>
    </location>
</feature>
<feature type="compositionally biased region" description="Polar residues" evidence="1">
    <location>
        <begin position="99"/>
        <end position="110"/>
    </location>
</feature>
<sequence length="434" mass="46612">MKFLAVTAVAVCFYGEVLAAPKACHGARKRNLDWTAGGVTKRSTADAKWTMELKSLMGLNSHKRESTKKRSILGVNWNSSVLGLTDQDGHKDSADKAKQQTSTEQNSPTANDGVKGAEKKEGQAQTSETSGKKDKAEKKEKKENKSNKEEKSKKEEKDKKEENPDNTEQQDNTDNPDKAKQEEQHNPRIVIGRENSKTQLSRQGRARNWTTTSMLAKHFNTKTETQAAARTSAFSHAQETGQATRAQETRQAETKADKNKANTQAKENEEDTISAQMAKLFGDNSSGDGKVNALGKDQSEFAEESNPSGNEFYESADEKDGAEDDNKTNAAVSGTARPNHHGASSAALNHGAAAAQQDQDSDGAGQELTGAANAVLGKKADLLAEMGLGAAKQGEDADEADEQAASAGQLGEGNVLNRVGDSGEKKKKKSNIFT</sequence>
<reference evidence="3 4" key="1">
    <citation type="submission" date="2017-06" db="EMBL/GenBank/DDBJ databases">
        <title>Ant-infecting Ophiocordyceps genomes reveal a high diversity of potential behavioral manipulation genes and a possible major role for enterotoxins.</title>
        <authorList>
            <person name="De Bekker C."/>
            <person name="Evans H.C."/>
            <person name="Brachmann A."/>
            <person name="Hughes D.P."/>
        </authorList>
    </citation>
    <scope>NUCLEOTIDE SEQUENCE [LARGE SCALE GENOMIC DNA]</scope>
    <source>
        <strain evidence="3 4">Map16</strain>
    </source>
</reference>
<feature type="region of interest" description="Disordered" evidence="1">
    <location>
        <begin position="222"/>
        <end position="367"/>
    </location>
</feature>
<evidence type="ECO:0000256" key="1">
    <source>
        <dbReference type="SAM" id="MobiDB-lite"/>
    </source>
</evidence>
<comment type="caution">
    <text evidence="3">The sequence shown here is derived from an EMBL/GenBank/DDBJ whole genome shotgun (WGS) entry which is preliminary data.</text>
</comment>
<keyword evidence="2" id="KW-0732">Signal</keyword>
<dbReference type="Proteomes" id="UP000226431">
    <property type="component" value="Unassembled WGS sequence"/>
</dbReference>